<proteinExistence type="predicted"/>
<organism evidence="1">
    <name type="scientific">bioreactor metagenome</name>
    <dbReference type="NCBI Taxonomy" id="1076179"/>
    <lineage>
        <taxon>unclassified sequences</taxon>
        <taxon>metagenomes</taxon>
        <taxon>ecological metagenomes</taxon>
    </lineage>
</organism>
<gene>
    <name evidence="1" type="ORF">SDC9_60367</name>
</gene>
<sequence length="82" mass="8635">MPSQANGVFSTMVCQPVAATVYVPEYTFDHPVLTKAPKVVAEVCCMSILKPFIAIELAVITLNAISVMSPAIPPPAMISDAS</sequence>
<dbReference type="EMBL" id="VSSQ01002210">
    <property type="protein sequence ID" value="MPM14007.1"/>
    <property type="molecule type" value="Genomic_DNA"/>
</dbReference>
<dbReference type="AlphaFoldDB" id="A0A644XDN3"/>
<name>A0A644XDN3_9ZZZZ</name>
<accession>A0A644XDN3</accession>
<comment type="caution">
    <text evidence="1">The sequence shown here is derived from an EMBL/GenBank/DDBJ whole genome shotgun (WGS) entry which is preliminary data.</text>
</comment>
<evidence type="ECO:0000313" key="1">
    <source>
        <dbReference type="EMBL" id="MPM14007.1"/>
    </source>
</evidence>
<protein>
    <submittedName>
        <fullName evidence="1">Uncharacterized protein</fullName>
    </submittedName>
</protein>
<reference evidence="1" key="1">
    <citation type="submission" date="2019-08" db="EMBL/GenBank/DDBJ databases">
        <authorList>
            <person name="Kucharzyk K."/>
            <person name="Murdoch R.W."/>
            <person name="Higgins S."/>
            <person name="Loffler F."/>
        </authorList>
    </citation>
    <scope>NUCLEOTIDE SEQUENCE</scope>
</reference>